<dbReference type="Gene3D" id="3.40.630.30">
    <property type="match status" value="1"/>
</dbReference>
<dbReference type="InterPro" id="IPR016181">
    <property type="entry name" value="Acyl_CoA_acyltransferase"/>
</dbReference>
<dbReference type="CDD" id="cd04301">
    <property type="entry name" value="NAT_SF"/>
    <property type="match status" value="1"/>
</dbReference>
<dbReference type="KEGG" id="rhs:A3Q41_01658"/>
<dbReference type="GO" id="GO:0016747">
    <property type="term" value="F:acyltransferase activity, transferring groups other than amino-acyl groups"/>
    <property type="evidence" value="ECO:0007669"/>
    <property type="project" value="InterPro"/>
</dbReference>
<dbReference type="OrthoDB" id="273614at2"/>
<organism evidence="4 5">
    <name type="scientific">Rhodococcoides fascians</name>
    <name type="common">Rhodococcus fascians</name>
    <dbReference type="NCBI Taxonomy" id="1828"/>
    <lineage>
        <taxon>Bacteria</taxon>
        <taxon>Bacillati</taxon>
        <taxon>Actinomycetota</taxon>
        <taxon>Actinomycetes</taxon>
        <taxon>Mycobacteriales</taxon>
        <taxon>Nocardiaceae</taxon>
        <taxon>Rhodococcoides</taxon>
    </lineage>
</organism>
<feature type="domain" description="N-acetyltransferase" evidence="3">
    <location>
        <begin position="8"/>
        <end position="161"/>
    </location>
</feature>
<dbReference type="Pfam" id="PF00583">
    <property type="entry name" value="Acetyltransf_1"/>
    <property type="match status" value="1"/>
</dbReference>
<dbReference type="PANTHER" id="PTHR43877:SF2">
    <property type="entry name" value="AMINOALKYLPHOSPHONATE N-ACETYLTRANSFERASE-RELATED"/>
    <property type="match status" value="1"/>
</dbReference>
<dbReference type="SUPFAM" id="SSF55729">
    <property type="entry name" value="Acyl-CoA N-acyltransferases (Nat)"/>
    <property type="match status" value="1"/>
</dbReference>
<name>A0A143QKF6_RHOFA</name>
<dbReference type="InterPro" id="IPR050832">
    <property type="entry name" value="Bact_Acetyltransf"/>
</dbReference>
<dbReference type="AlphaFoldDB" id="A0A143QKF6"/>
<dbReference type="InterPro" id="IPR000182">
    <property type="entry name" value="GNAT_dom"/>
</dbReference>
<dbReference type="Proteomes" id="UP000076038">
    <property type="component" value="Chromosome"/>
</dbReference>
<gene>
    <name evidence="4" type="ORF">A3Q41_01658</name>
</gene>
<reference evidence="5" key="2">
    <citation type="submission" date="2016-04" db="EMBL/GenBank/DDBJ databases">
        <title>Complete Genome and Plasmid Sequences for Rhodococcus fascians D188 and Draft Sequences for Rhodococcus spp. Isolates PBTS 1 and PBTS 2.</title>
        <authorList>
            <person name="Stamer R."/>
            <person name="Vereecke D."/>
            <person name="Zhang Y."/>
            <person name="Schilkey F."/>
            <person name="Devitt N."/>
            <person name="Randall J."/>
        </authorList>
    </citation>
    <scope>NUCLEOTIDE SEQUENCE [LARGE SCALE GENOMIC DNA]</scope>
    <source>
        <strain evidence="5">PBTS2</strain>
    </source>
</reference>
<dbReference type="PROSITE" id="PS51186">
    <property type="entry name" value="GNAT"/>
    <property type="match status" value="1"/>
</dbReference>
<keyword evidence="1" id="KW-0808">Transferase</keyword>
<evidence type="ECO:0000256" key="2">
    <source>
        <dbReference type="ARBA" id="ARBA00023315"/>
    </source>
</evidence>
<evidence type="ECO:0000259" key="3">
    <source>
        <dbReference type="PROSITE" id="PS51186"/>
    </source>
</evidence>
<protein>
    <recommendedName>
        <fullName evidence="3">N-acetyltransferase domain-containing protein</fullName>
    </recommendedName>
</protein>
<accession>A0A143QKF6</accession>
<keyword evidence="5" id="KW-1185">Reference proteome</keyword>
<proteinExistence type="predicted"/>
<evidence type="ECO:0000313" key="5">
    <source>
        <dbReference type="Proteomes" id="UP000076038"/>
    </source>
</evidence>
<dbReference type="EMBL" id="CP015220">
    <property type="protein sequence ID" value="AMY22962.1"/>
    <property type="molecule type" value="Genomic_DNA"/>
</dbReference>
<dbReference type="RefSeq" id="WP_048318909.1">
    <property type="nucleotide sequence ID" value="NZ_CP015220.1"/>
</dbReference>
<dbReference type="PANTHER" id="PTHR43877">
    <property type="entry name" value="AMINOALKYLPHOSPHONATE N-ACETYLTRANSFERASE-RELATED-RELATED"/>
    <property type="match status" value="1"/>
</dbReference>
<evidence type="ECO:0000313" key="4">
    <source>
        <dbReference type="EMBL" id="AMY22962.1"/>
    </source>
</evidence>
<keyword evidence="2" id="KW-0012">Acyltransferase</keyword>
<reference evidence="4 5" key="1">
    <citation type="journal article" date="2016" name="Genome Announc.">
        <title>Complete Genome and Plasmid Sequences for Rhodococcus fascians D188 and Draft Sequences for Rhodococcus Isolates PBTS 1 and PBTS 2.</title>
        <authorList>
            <person name="Stamler R.A."/>
            <person name="Vereecke D."/>
            <person name="Zhang Y."/>
            <person name="Schilkey F."/>
            <person name="Devitt N."/>
            <person name="Randall J.J."/>
        </authorList>
    </citation>
    <scope>NUCLEOTIDE SEQUENCE [LARGE SCALE GENOMIC DNA]</scope>
    <source>
        <strain evidence="4 5">PBTS2</strain>
    </source>
</reference>
<dbReference type="PATRIC" id="fig|1653479.3.peg.1679"/>
<sequence length="161" mass="17725">MPVSATFAVVHPSSEPALDILFRYNVDIVGRFYGREASDEEVRRVMVDEPSDDLVGDSGLFVVAYLGSTLVGCGGARFVSDDIAELTRVFVDARARGNGVGSSVVEFVEGSVRQSRRTTMRLDTRADLVEARGLYSKLGYREVPAFNAEPYAVVWLEKRLL</sequence>
<evidence type="ECO:0000256" key="1">
    <source>
        <dbReference type="ARBA" id="ARBA00022679"/>
    </source>
</evidence>